<dbReference type="InterPro" id="IPR017452">
    <property type="entry name" value="GPCR_Rhodpsn_7TM"/>
</dbReference>
<comment type="subcellular location">
    <subcellularLocation>
        <location evidence="1">Membrane</location>
        <topology evidence="1">Multi-pass membrane protein</topology>
    </subcellularLocation>
</comment>
<dbReference type="GO" id="GO:0004930">
    <property type="term" value="F:G protein-coupled receptor activity"/>
    <property type="evidence" value="ECO:0007669"/>
    <property type="project" value="UniProtKB-KW"/>
</dbReference>
<evidence type="ECO:0000259" key="11">
    <source>
        <dbReference type="PROSITE" id="PS50262"/>
    </source>
</evidence>
<feature type="region of interest" description="Disordered" evidence="9">
    <location>
        <begin position="700"/>
        <end position="738"/>
    </location>
</feature>
<feature type="domain" description="G-protein coupled receptors family 1 profile" evidence="11">
    <location>
        <begin position="261"/>
        <end position="380"/>
    </location>
</feature>
<dbReference type="Proteomes" id="UP001152803">
    <property type="component" value="Unassembled WGS sequence"/>
</dbReference>
<evidence type="ECO:0000256" key="10">
    <source>
        <dbReference type="SAM" id="Phobius"/>
    </source>
</evidence>
<keyword evidence="5 10" id="KW-0472">Membrane</keyword>
<dbReference type="InterPro" id="IPR015649">
    <property type="entry name" value="SCHIP_1_C"/>
</dbReference>
<dbReference type="PROSITE" id="PS50262">
    <property type="entry name" value="G_PROTEIN_RECEP_F1_2"/>
    <property type="match status" value="1"/>
</dbReference>
<evidence type="ECO:0000256" key="5">
    <source>
        <dbReference type="ARBA" id="ARBA00023136"/>
    </source>
</evidence>
<dbReference type="EMBL" id="JAFJMO010000003">
    <property type="protein sequence ID" value="KAJ8282016.1"/>
    <property type="molecule type" value="Genomic_DNA"/>
</dbReference>
<dbReference type="AlphaFoldDB" id="A0A9Q1I502"/>
<dbReference type="PRINTS" id="PR00237">
    <property type="entry name" value="GPCRRHODOPSN"/>
</dbReference>
<feature type="compositionally biased region" description="Polar residues" evidence="9">
    <location>
        <begin position="700"/>
        <end position="709"/>
    </location>
</feature>
<feature type="transmembrane region" description="Helical" evidence="10">
    <location>
        <begin position="280"/>
        <end position="302"/>
    </location>
</feature>
<evidence type="ECO:0000256" key="7">
    <source>
        <dbReference type="ARBA" id="ARBA00023224"/>
    </source>
</evidence>
<comment type="similarity">
    <text evidence="8">Belongs to the G-protein coupled receptor 1 family.</text>
</comment>
<keyword evidence="13" id="KW-1185">Reference proteome</keyword>
<keyword evidence="3 10" id="KW-1133">Transmembrane helix</keyword>
<dbReference type="GO" id="GO:0008142">
    <property type="term" value="F:oxysterol binding"/>
    <property type="evidence" value="ECO:0007669"/>
    <property type="project" value="InterPro"/>
</dbReference>
<evidence type="ECO:0000313" key="12">
    <source>
        <dbReference type="EMBL" id="KAJ8282016.1"/>
    </source>
</evidence>
<feature type="transmembrane region" description="Helical" evidence="10">
    <location>
        <begin position="365"/>
        <end position="383"/>
    </location>
</feature>
<dbReference type="PRINTS" id="PR01157">
    <property type="entry name" value="P2YPURNOCPTR"/>
</dbReference>
<dbReference type="SUPFAM" id="SSF81321">
    <property type="entry name" value="Family A G protein-coupled receptor-like"/>
    <property type="match status" value="1"/>
</dbReference>
<dbReference type="OrthoDB" id="5957108at2759"/>
<proteinExistence type="inferred from homology"/>
<evidence type="ECO:0000256" key="1">
    <source>
        <dbReference type="ARBA" id="ARBA00004141"/>
    </source>
</evidence>
<keyword evidence="2 8" id="KW-0812">Transmembrane</keyword>
<feature type="compositionally biased region" description="Basic and acidic residues" evidence="9">
    <location>
        <begin position="1"/>
        <end position="14"/>
    </location>
</feature>
<dbReference type="PANTHER" id="PTHR24237">
    <property type="entry name" value="G-PROTEIN COUPLED RECEPTOR"/>
    <property type="match status" value="1"/>
</dbReference>
<dbReference type="Pfam" id="PF10148">
    <property type="entry name" value="SCHIP-1_C"/>
    <property type="match status" value="2"/>
</dbReference>
<keyword evidence="4 8" id="KW-0297">G-protein coupled receptor</keyword>
<dbReference type="Gene3D" id="1.20.1070.10">
    <property type="entry name" value="Rhodopsin 7-helix transmembrane proteins"/>
    <property type="match status" value="1"/>
</dbReference>
<evidence type="ECO:0000256" key="2">
    <source>
        <dbReference type="ARBA" id="ARBA00022692"/>
    </source>
</evidence>
<evidence type="ECO:0000256" key="3">
    <source>
        <dbReference type="ARBA" id="ARBA00022989"/>
    </source>
</evidence>
<reference evidence="12" key="1">
    <citation type="journal article" date="2023" name="Science">
        <title>Genome structures resolve the early diversification of teleost fishes.</title>
        <authorList>
            <person name="Parey E."/>
            <person name="Louis A."/>
            <person name="Montfort J."/>
            <person name="Bouchez O."/>
            <person name="Roques C."/>
            <person name="Iampietro C."/>
            <person name="Lluch J."/>
            <person name="Castinel A."/>
            <person name="Donnadieu C."/>
            <person name="Desvignes T."/>
            <person name="Floi Bucao C."/>
            <person name="Jouanno E."/>
            <person name="Wen M."/>
            <person name="Mejri S."/>
            <person name="Dirks R."/>
            <person name="Jansen H."/>
            <person name="Henkel C."/>
            <person name="Chen W.J."/>
            <person name="Zahm M."/>
            <person name="Cabau C."/>
            <person name="Klopp C."/>
            <person name="Thompson A.W."/>
            <person name="Robinson-Rechavi M."/>
            <person name="Braasch I."/>
            <person name="Lecointre G."/>
            <person name="Bobe J."/>
            <person name="Postlethwait J.H."/>
            <person name="Berthelot C."/>
            <person name="Roest Crollius H."/>
            <person name="Guiguen Y."/>
        </authorList>
    </citation>
    <scope>NUCLEOTIDE SEQUENCE</scope>
    <source>
        <strain evidence="12">Concon-B</strain>
    </source>
</reference>
<sequence>MDGEKERERERGEEKESDEAEDFSQAMEGAALEWQERYPKDDLGLPIMHWEALGLRIAELEKQEEDRRSKSAIVLEHGRVSRGWIEEREQESQRETLEDGVEDDSRITALTSRLQTQMNLQLCFINNSESEDEDDDREAGREKSQVVAMTGHGSVQQLPSHLTNDMGRIAGLQIDHEEKKHPACCEAVMEQRRLKRGDLLTFSLKQLTTLRASLDQAIQDLSSELVGRLLTRDQLRTEQDAILLEVQDMTSLRCDDQSISLNSIVLYRSFHRTKRWNASLIYMVNLASTDFMYGLSLPFLVASYIMRDRWVFGDFMCRLVRFLFYFNLYCSIFFLTCISVHRYLGICHPMKTITMETKRVVKGTCVLVWAVVFALTSPIFRFAQTGDLTRETEGGAGGNGVSNRVNTGVVEAFQNCWDDAIDKEFSDYVPYGIVLHLTREDPVALHLTLPTTASSGHFGCWEEQEMKRMVLEKQQTIKTMSPNHLEIIYFESQYFAGSVCATVGFRSSSRRQGPGNVMERMEVDQCAGAVSGGGALRRSNSAPMITGVSDSMMVFNTASSSRYRRSSMSVNPRCPGLALPLSPFSLVSERSDHQRQDESMELNMRGNRVRESASSLFPLPPISPWQDHLSLGIDSLDSGVTPNSSPSPTRRYRNRAALSTALRLPTLQPLKRKGGVESDAPPKKLFVAGISDCPQHTGYTVSVSQTSSPPAAVSVRGSPQGSPLSLSPPPFTSHHPTL</sequence>
<dbReference type="GO" id="GO:0016020">
    <property type="term" value="C:membrane"/>
    <property type="evidence" value="ECO:0007669"/>
    <property type="project" value="UniProtKB-SubCell"/>
</dbReference>
<accession>A0A9Q1I502</accession>
<keyword evidence="7 8" id="KW-0807">Transducer</keyword>
<evidence type="ECO:0000256" key="4">
    <source>
        <dbReference type="ARBA" id="ARBA00023040"/>
    </source>
</evidence>
<dbReference type="Pfam" id="PF00001">
    <property type="entry name" value="7tm_1"/>
    <property type="match status" value="1"/>
</dbReference>
<evidence type="ECO:0000256" key="8">
    <source>
        <dbReference type="RuleBase" id="RU000688"/>
    </source>
</evidence>
<organism evidence="12 13">
    <name type="scientific">Conger conger</name>
    <name type="common">Conger eel</name>
    <name type="synonym">Muraena conger</name>
    <dbReference type="NCBI Taxonomy" id="82655"/>
    <lineage>
        <taxon>Eukaryota</taxon>
        <taxon>Metazoa</taxon>
        <taxon>Chordata</taxon>
        <taxon>Craniata</taxon>
        <taxon>Vertebrata</taxon>
        <taxon>Euteleostomi</taxon>
        <taxon>Actinopterygii</taxon>
        <taxon>Neopterygii</taxon>
        <taxon>Teleostei</taxon>
        <taxon>Anguilliformes</taxon>
        <taxon>Congridae</taxon>
        <taxon>Conger</taxon>
    </lineage>
</organism>
<dbReference type="InterPro" id="IPR000276">
    <property type="entry name" value="GPCR_Rhodpsn"/>
</dbReference>
<evidence type="ECO:0000256" key="9">
    <source>
        <dbReference type="SAM" id="MobiDB-lite"/>
    </source>
</evidence>
<keyword evidence="6 8" id="KW-0675">Receptor</keyword>
<name>A0A9Q1I502_CONCO</name>
<dbReference type="InterPro" id="IPR047160">
    <property type="entry name" value="GP183-like"/>
</dbReference>
<protein>
    <recommendedName>
        <fullName evidence="11">G-protein coupled receptors family 1 profile domain-containing protein</fullName>
    </recommendedName>
</protein>
<comment type="caution">
    <text evidence="12">The sequence shown here is derived from an EMBL/GenBank/DDBJ whole genome shotgun (WGS) entry which is preliminary data.</text>
</comment>
<feature type="transmembrane region" description="Helical" evidence="10">
    <location>
        <begin position="322"/>
        <end position="344"/>
    </location>
</feature>
<dbReference type="PANTHER" id="PTHR24237:SF36">
    <property type="entry name" value="P2Y PURINOCEPTOR 3-LIKE"/>
    <property type="match status" value="1"/>
</dbReference>
<dbReference type="PROSITE" id="PS00237">
    <property type="entry name" value="G_PROTEIN_RECEP_F1_1"/>
    <property type="match status" value="1"/>
</dbReference>
<evidence type="ECO:0000313" key="13">
    <source>
        <dbReference type="Proteomes" id="UP001152803"/>
    </source>
</evidence>
<feature type="region of interest" description="Disordered" evidence="9">
    <location>
        <begin position="1"/>
        <end position="31"/>
    </location>
</feature>
<evidence type="ECO:0000256" key="6">
    <source>
        <dbReference type="ARBA" id="ARBA00023170"/>
    </source>
</evidence>
<gene>
    <name evidence="12" type="ORF">COCON_G00045350</name>
</gene>